<dbReference type="PROSITE" id="PS50883">
    <property type="entry name" value="EAL"/>
    <property type="match status" value="1"/>
</dbReference>
<comment type="caution">
    <text evidence="2">The sequence shown here is derived from an EMBL/GenBank/DDBJ whole genome shotgun (WGS) entry which is preliminary data.</text>
</comment>
<dbReference type="InterPro" id="IPR001633">
    <property type="entry name" value="EAL_dom"/>
</dbReference>
<feature type="domain" description="EAL" evidence="1">
    <location>
        <begin position="2"/>
        <end position="254"/>
    </location>
</feature>
<reference evidence="2 3" key="1">
    <citation type="submission" date="2019-08" db="EMBL/GenBank/DDBJ databases">
        <title>Massilia golmudensis sp. nov., isolated from sand in the Qinghai-Tibetan Plateau.</title>
        <authorList>
            <person name="Zhang B."/>
        </authorList>
    </citation>
    <scope>NUCLEOTIDE SEQUENCE [LARGE SCALE GENOMIC DNA]</scope>
    <source>
        <strain evidence="2 3">GEM5</strain>
    </source>
</reference>
<sequence length="416" mass="45044">MSIVSREEIAGALRRREFVLYYQPKVSLTSNRIVGAEALVRWQRPDGTLLPASAFIGAIERAGLLKSLTRRLLPQLVHDLVDGGLAEQFQVSFNVCSCDLENSTLTSMILDAIVRGGLPPAALELEITETQALQAAPCVLYNVQALTEAGIGLAMDDYGIGYSSIDTLSQWPFTTIKLDQGIVVRMLDSPKNATIVRSSIRLGHELGLEVVAEGVETLAQHDFLVEAGCGVAQGFLISRALPLEGFKAFCAAAGKCRGLPVGLVHMAIVDHVQWRRQLASFAIRRAALPPDAPLRQSAGHPTLCVTKCSLGRWYLNEGRYFAGTPTYHALDAPHRRLHEIGARIVERIRAGAGQADIAPLMRELKQVSLVLIGLLEDIEDDGFESLFTPAAAIHASRPLAAPLAPAVMPAMLHERS</sequence>
<dbReference type="Gene3D" id="1.20.120.30">
    <property type="entry name" value="Aspartate receptor, ligand-binding domain"/>
    <property type="match status" value="1"/>
</dbReference>
<proteinExistence type="predicted"/>
<name>A0A5C7FQT6_9BURK</name>
<dbReference type="Pfam" id="PF13682">
    <property type="entry name" value="CZB"/>
    <property type="match status" value="1"/>
</dbReference>
<evidence type="ECO:0000313" key="3">
    <source>
        <dbReference type="Proteomes" id="UP000321413"/>
    </source>
</evidence>
<organism evidence="2 3">
    <name type="scientific">Massilia arenae</name>
    <dbReference type="NCBI Taxonomy" id="2603288"/>
    <lineage>
        <taxon>Bacteria</taxon>
        <taxon>Pseudomonadati</taxon>
        <taxon>Pseudomonadota</taxon>
        <taxon>Betaproteobacteria</taxon>
        <taxon>Burkholderiales</taxon>
        <taxon>Oxalobacteraceae</taxon>
        <taxon>Telluria group</taxon>
        <taxon>Massilia</taxon>
    </lineage>
</organism>
<gene>
    <name evidence="2" type="ORF">FVD38_21340</name>
</gene>
<evidence type="ECO:0000313" key="2">
    <source>
        <dbReference type="EMBL" id="TXF97204.1"/>
    </source>
</evidence>
<protein>
    <submittedName>
        <fullName evidence="2">EAL domain-containing protein</fullName>
    </submittedName>
</protein>
<dbReference type="RefSeq" id="WP_147936643.1">
    <property type="nucleotide sequence ID" value="NZ_VPFD01000028.1"/>
</dbReference>
<evidence type="ECO:0000259" key="1">
    <source>
        <dbReference type="PROSITE" id="PS50883"/>
    </source>
</evidence>
<dbReference type="PANTHER" id="PTHR33121:SF70">
    <property type="entry name" value="SIGNALING PROTEIN YKOW"/>
    <property type="match status" value="1"/>
</dbReference>
<dbReference type="InterPro" id="IPR035919">
    <property type="entry name" value="EAL_sf"/>
</dbReference>
<dbReference type="InterPro" id="IPR050706">
    <property type="entry name" value="Cyclic-di-GMP_PDE-like"/>
</dbReference>
<dbReference type="CDD" id="cd01948">
    <property type="entry name" value="EAL"/>
    <property type="match status" value="1"/>
</dbReference>
<dbReference type="SUPFAM" id="SSF141868">
    <property type="entry name" value="EAL domain-like"/>
    <property type="match status" value="1"/>
</dbReference>
<dbReference type="Pfam" id="PF00563">
    <property type="entry name" value="EAL"/>
    <property type="match status" value="1"/>
</dbReference>
<accession>A0A5C7FQT6</accession>
<dbReference type="SMART" id="SM00052">
    <property type="entry name" value="EAL"/>
    <property type="match status" value="1"/>
</dbReference>
<dbReference type="Gene3D" id="3.20.20.450">
    <property type="entry name" value="EAL domain"/>
    <property type="match status" value="1"/>
</dbReference>
<dbReference type="Proteomes" id="UP000321413">
    <property type="component" value="Unassembled WGS sequence"/>
</dbReference>
<dbReference type="PANTHER" id="PTHR33121">
    <property type="entry name" value="CYCLIC DI-GMP PHOSPHODIESTERASE PDEF"/>
    <property type="match status" value="1"/>
</dbReference>
<dbReference type="AlphaFoldDB" id="A0A5C7FQT6"/>
<keyword evidence="3" id="KW-1185">Reference proteome</keyword>
<dbReference type="InterPro" id="IPR025991">
    <property type="entry name" value="Chemoreceptor_zinc-bind_dom"/>
</dbReference>
<dbReference type="EMBL" id="VPFD01000028">
    <property type="protein sequence ID" value="TXF97204.1"/>
    <property type="molecule type" value="Genomic_DNA"/>
</dbReference>
<dbReference type="GO" id="GO:0071111">
    <property type="term" value="F:cyclic-guanylate-specific phosphodiesterase activity"/>
    <property type="evidence" value="ECO:0007669"/>
    <property type="project" value="InterPro"/>
</dbReference>